<sequence length="573" mass="64051">MWAFIFFVTIGASCIEIDLIDKNVGVVKNISNVTNATRPNAKNASPIRAQRIEEVTEILVETEHGLVRGFKDDNEIVGFFDIPYGSFSEEKPFEAPSATNSWSTVLENTEHKSKCPQIDSENKYIGSSNCLTLSIFLQRNTENADVLFHIHDGSSNTGSGNPLEYRPRHLVPKGIILVLPNYRIGPLGFLCLQNETAPGNTGLKDLNLALQWTKKNIKAFGGNDSNIVLSGSGGGGALVEYLILSNQSRALISKAITESGFALSPWALDRNPLETAKSLIQNMEVSEKDVESENSFNTFDTVNLEILMRAARGLLLKPCIENNTGLVTETPWNTLNNEMLRISIMTGSANQAAMEMALAHTEESLSQLNKDFSQLLPSDLKFDNIEEKNRIGGQVRSEYFGENNITMNDMETLSQCFTDSQYLYPAIREARLLVKGGAQVYFYEFSYGSHNDVKGSAKGDSLNYVFSKDEEETPIQNVMLDLWVSFIKSGKPTTEKIEWNNLEAVEETQEVWLSIGDTVVVEKGYHHTRLKHWDEIYKKYFVEHNMAIKLNSAIYITILGSILLTDISNFLNF</sequence>
<dbReference type="InterPro" id="IPR050309">
    <property type="entry name" value="Type-B_Carboxylest/Lipase"/>
</dbReference>
<dbReference type="Proteomes" id="UP001652626">
    <property type="component" value="Chromosome 19"/>
</dbReference>
<evidence type="ECO:0000259" key="2">
    <source>
        <dbReference type="Pfam" id="PF00135"/>
    </source>
</evidence>
<dbReference type="InterPro" id="IPR002018">
    <property type="entry name" value="CarbesteraseB"/>
</dbReference>
<reference evidence="4" key="1">
    <citation type="submission" date="2025-08" db="UniProtKB">
        <authorList>
            <consortium name="RefSeq"/>
        </authorList>
    </citation>
    <scope>IDENTIFICATION</scope>
    <source>
        <tissue evidence="4">Whole body</tissue>
    </source>
</reference>
<feature type="domain" description="Carboxylesterase type B" evidence="2">
    <location>
        <begin position="59"/>
        <end position="533"/>
    </location>
</feature>
<dbReference type="Gene3D" id="3.40.50.1820">
    <property type="entry name" value="alpha/beta hydrolase"/>
    <property type="match status" value="1"/>
</dbReference>
<evidence type="ECO:0000313" key="3">
    <source>
        <dbReference type="Proteomes" id="UP001652626"/>
    </source>
</evidence>
<dbReference type="PANTHER" id="PTHR11559">
    <property type="entry name" value="CARBOXYLESTERASE"/>
    <property type="match status" value="1"/>
</dbReference>
<protein>
    <submittedName>
        <fullName evidence="4">Cholinesterase 2-like</fullName>
    </submittedName>
</protein>
<accession>A0ABM4ARS2</accession>
<keyword evidence="1" id="KW-0325">Glycoprotein</keyword>
<proteinExistence type="predicted"/>
<dbReference type="RefSeq" id="XP_064073985.1">
    <property type="nucleotide sequence ID" value="XM_064217915.1"/>
</dbReference>
<evidence type="ECO:0000313" key="4">
    <source>
        <dbReference type="RefSeq" id="XP_064073985.1"/>
    </source>
</evidence>
<dbReference type="InterPro" id="IPR029058">
    <property type="entry name" value="AB_hydrolase_fold"/>
</dbReference>
<organism evidence="3 4">
    <name type="scientific">Vanessa tameamea</name>
    <name type="common">Kamehameha butterfly</name>
    <dbReference type="NCBI Taxonomy" id="334116"/>
    <lineage>
        <taxon>Eukaryota</taxon>
        <taxon>Metazoa</taxon>
        <taxon>Ecdysozoa</taxon>
        <taxon>Arthropoda</taxon>
        <taxon>Hexapoda</taxon>
        <taxon>Insecta</taxon>
        <taxon>Pterygota</taxon>
        <taxon>Neoptera</taxon>
        <taxon>Endopterygota</taxon>
        <taxon>Lepidoptera</taxon>
        <taxon>Glossata</taxon>
        <taxon>Ditrysia</taxon>
        <taxon>Papilionoidea</taxon>
        <taxon>Nymphalidae</taxon>
        <taxon>Nymphalinae</taxon>
        <taxon>Vanessa</taxon>
    </lineage>
</organism>
<keyword evidence="3" id="KW-1185">Reference proteome</keyword>
<dbReference type="GeneID" id="135193834"/>
<gene>
    <name evidence="4" type="primary">LOC135193834</name>
</gene>
<dbReference type="Pfam" id="PF00135">
    <property type="entry name" value="COesterase"/>
    <property type="match status" value="1"/>
</dbReference>
<evidence type="ECO:0000256" key="1">
    <source>
        <dbReference type="ARBA" id="ARBA00023180"/>
    </source>
</evidence>
<name>A0ABM4ARS2_VANTA</name>
<dbReference type="SUPFAM" id="SSF53474">
    <property type="entry name" value="alpha/beta-Hydrolases"/>
    <property type="match status" value="1"/>
</dbReference>